<dbReference type="AlphaFoldDB" id="A0A537JIG0"/>
<keyword evidence="1" id="KW-0812">Transmembrane</keyword>
<keyword evidence="1" id="KW-0472">Membrane</keyword>
<dbReference type="PANTHER" id="PTHR19353">
    <property type="entry name" value="FATTY ACID DESATURASE 2"/>
    <property type="match status" value="1"/>
</dbReference>
<dbReference type="Proteomes" id="UP000320048">
    <property type="component" value="Unassembled WGS sequence"/>
</dbReference>
<comment type="caution">
    <text evidence="3">The sequence shown here is derived from an EMBL/GenBank/DDBJ whole genome shotgun (WGS) entry which is preliminary data.</text>
</comment>
<accession>A0A537JIG0</accession>
<organism evidence="3 4">
    <name type="scientific">Candidatus Segetimicrobium genomatis</name>
    <dbReference type="NCBI Taxonomy" id="2569760"/>
    <lineage>
        <taxon>Bacteria</taxon>
        <taxon>Bacillati</taxon>
        <taxon>Candidatus Sysuimicrobiota</taxon>
        <taxon>Candidatus Sysuimicrobiia</taxon>
        <taxon>Candidatus Sysuimicrobiales</taxon>
        <taxon>Candidatus Segetimicrobiaceae</taxon>
        <taxon>Candidatus Segetimicrobium</taxon>
    </lineage>
</organism>
<dbReference type="InterPro" id="IPR012171">
    <property type="entry name" value="Fatty_acid_desaturase"/>
</dbReference>
<protein>
    <recommendedName>
        <fullName evidence="2">Fatty acid desaturase domain-containing protein</fullName>
    </recommendedName>
</protein>
<reference evidence="3 4" key="1">
    <citation type="journal article" date="2019" name="Nat. Microbiol.">
        <title>Mediterranean grassland soil C-N compound turnover is dependent on rainfall and depth, and is mediated by genomically divergent microorganisms.</title>
        <authorList>
            <person name="Diamond S."/>
            <person name="Andeer P.F."/>
            <person name="Li Z."/>
            <person name="Crits-Christoph A."/>
            <person name="Burstein D."/>
            <person name="Anantharaman K."/>
            <person name="Lane K.R."/>
            <person name="Thomas B.C."/>
            <person name="Pan C."/>
            <person name="Northen T.R."/>
            <person name="Banfield J.F."/>
        </authorList>
    </citation>
    <scope>NUCLEOTIDE SEQUENCE [LARGE SCALE GENOMIC DNA]</scope>
    <source>
        <strain evidence="3">NP_7</strain>
    </source>
</reference>
<proteinExistence type="predicted"/>
<dbReference type="PANTHER" id="PTHR19353:SF19">
    <property type="entry name" value="DELTA(5) FATTY ACID DESATURASE C-RELATED"/>
    <property type="match status" value="1"/>
</dbReference>
<dbReference type="EMBL" id="VBAO01000081">
    <property type="protein sequence ID" value="TMI83294.1"/>
    <property type="molecule type" value="Genomic_DNA"/>
</dbReference>
<sequence length="353" mass="40012">MAVGERRETRMEEPTTADIDSALRSEVPARYRDALAKADFPLDKLRELGRIRPGRISADLLLTACSLAAVPLAYAAVPGPLMFVICFTLSLRSFNCLAQLVHTSDHGGLFRSARLNRIVGNVCAYCLGYTRTGHRLTHLNHHLYLNTERDPDRIWGAPDQSTRALFRMWLRDFFALSAAERLLQYSQSDRKTFSVAPWKQLTPGFLAHGLFVMLPVLVTHGLILAFYAVAVGPVFYFALYVLPILTIYPAQIRLRSTVEHSFDVGYRPLTRQDRWVSRSTAANLIERFVFSPFGIHHHFEHHLFPAIPHYNLGRVHRLLLERGVPVPITRGYLAFVLEKIRAERLAVAATELT</sequence>
<feature type="transmembrane region" description="Helical" evidence="1">
    <location>
        <begin position="234"/>
        <end position="252"/>
    </location>
</feature>
<evidence type="ECO:0000256" key="1">
    <source>
        <dbReference type="SAM" id="Phobius"/>
    </source>
</evidence>
<evidence type="ECO:0000313" key="4">
    <source>
        <dbReference type="Proteomes" id="UP000320048"/>
    </source>
</evidence>
<dbReference type="GO" id="GO:0016020">
    <property type="term" value="C:membrane"/>
    <property type="evidence" value="ECO:0007669"/>
    <property type="project" value="TreeGrafter"/>
</dbReference>
<feature type="transmembrane region" description="Helical" evidence="1">
    <location>
        <begin position="56"/>
        <end position="75"/>
    </location>
</feature>
<keyword evidence="1" id="KW-1133">Transmembrane helix</keyword>
<dbReference type="GO" id="GO:0008610">
    <property type="term" value="P:lipid biosynthetic process"/>
    <property type="evidence" value="ECO:0007669"/>
    <property type="project" value="UniProtKB-ARBA"/>
</dbReference>
<gene>
    <name evidence="3" type="ORF">E6H04_03325</name>
</gene>
<name>A0A537JIG0_9BACT</name>
<dbReference type="InterPro" id="IPR005804">
    <property type="entry name" value="FA_desaturase_dom"/>
</dbReference>
<dbReference type="GO" id="GO:0016717">
    <property type="term" value="F:oxidoreductase activity, acting on paired donors, with oxidation of a pair of donors resulting in the reduction of molecular oxygen to two molecules of water"/>
    <property type="evidence" value="ECO:0007669"/>
    <property type="project" value="TreeGrafter"/>
</dbReference>
<evidence type="ECO:0000259" key="2">
    <source>
        <dbReference type="Pfam" id="PF00487"/>
    </source>
</evidence>
<dbReference type="Pfam" id="PF00487">
    <property type="entry name" value="FA_desaturase"/>
    <property type="match status" value="1"/>
</dbReference>
<evidence type="ECO:0000313" key="3">
    <source>
        <dbReference type="EMBL" id="TMI83294.1"/>
    </source>
</evidence>
<feature type="domain" description="Fatty acid desaturase" evidence="2">
    <location>
        <begin position="79"/>
        <end position="321"/>
    </location>
</feature>